<name>A0ABN8NSH7_9CNID</name>
<comment type="caution">
    <text evidence="2">The sequence shown here is derived from an EMBL/GenBank/DDBJ whole genome shotgun (WGS) entry which is preliminary data.</text>
</comment>
<dbReference type="Gene3D" id="2.60.120.200">
    <property type="match status" value="2"/>
</dbReference>
<dbReference type="Pfam" id="PF13385">
    <property type="entry name" value="Laminin_G_3"/>
    <property type="match status" value="2"/>
</dbReference>
<gene>
    <name evidence="2" type="ORF">PLOB_00027937</name>
</gene>
<dbReference type="InterPro" id="IPR013320">
    <property type="entry name" value="ConA-like_dom_sf"/>
</dbReference>
<feature type="region of interest" description="Disordered" evidence="1">
    <location>
        <begin position="19"/>
        <end position="42"/>
    </location>
</feature>
<dbReference type="EMBL" id="CALNXK010000034">
    <property type="protein sequence ID" value="CAH3120478.1"/>
    <property type="molecule type" value="Genomic_DNA"/>
</dbReference>
<protein>
    <recommendedName>
        <fullName evidence="4">LamG domain-containing protein</fullName>
    </recommendedName>
</protein>
<organism evidence="2 3">
    <name type="scientific">Porites lobata</name>
    <dbReference type="NCBI Taxonomy" id="104759"/>
    <lineage>
        <taxon>Eukaryota</taxon>
        <taxon>Metazoa</taxon>
        <taxon>Cnidaria</taxon>
        <taxon>Anthozoa</taxon>
        <taxon>Hexacorallia</taxon>
        <taxon>Scleractinia</taxon>
        <taxon>Fungiina</taxon>
        <taxon>Poritidae</taxon>
        <taxon>Porites</taxon>
    </lineage>
</organism>
<evidence type="ECO:0000313" key="3">
    <source>
        <dbReference type="Proteomes" id="UP001159405"/>
    </source>
</evidence>
<evidence type="ECO:0000313" key="2">
    <source>
        <dbReference type="EMBL" id="CAH3120478.1"/>
    </source>
</evidence>
<dbReference type="Proteomes" id="UP001159405">
    <property type="component" value="Unassembled WGS sequence"/>
</dbReference>
<feature type="region of interest" description="Disordered" evidence="1">
    <location>
        <begin position="242"/>
        <end position="268"/>
    </location>
</feature>
<dbReference type="SUPFAM" id="SSF49899">
    <property type="entry name" value="Concanavalin A-like lectins/glucanases"/>
    <property type="match status" value="2"/>
</dbReference>
<reference evidence="2 3" key="1">
    <citation type="submission" date="2022-05" db="EMBL/GenBank/DDBJ databases">
        <authorList>
            <consortium name="Genoscope - CEA"/>
            <person name="William W."/>
        </authorList>
    </citation>
    <scope>NUCLEOTIDE SEQUENCE [LARGE SCALE GENOMIC DNA]</scope>
</reference>
<proteinExistence type="predicted"/>
<accession>A0ABN8NSH7</accession>
<evidence type="ECO:0008006" key="4">
    <source>
        <dbReference type="Google" id="ProtNLM"/>
    </source>
</evidence>
<feature type="non-terminal residue" evidence="2">
    <location>
        <position position="1"/>
    </location>
</feature>
<dbReference type="PANTHER" id="PTHR47635">
    <property type="entry name" value="CUB DOMAIN-CONTAINING PROTEIN"/>
    <property type="match status" value="1"/>
</dbReference>
<evidence type="ECO:0000256" key="1">
    <source>
        <dbReference type="SAM" id="MobiDB-lite"/>
    </source>
</evidence>
<dbReference type="PANTHER" id="PTHR47635:SF2">
    <property type="entry name" value="LAMG-LIKE JELLYROLL FOLD DOMAIN-CONTAINING PROTEIN"/>
    <property type="match status" value="1"/>
</dbReference>
<keyword evidence="3" id="KW-1185">Reference proteome</keyword>
<sequence length="434" mass="49149">FFAAGFPRIVALYPLNKRTRGKDISSSGNPEGELYGVRPAPGPDGLPDGSFYFSGRKTSYIKFPNNGKLDSRYSLTLLAWVYPQGSGPIFHFSPGGVRFWVVRPNILLVRFVRRTGRPTRQLISRRLIPRQWNYVGASYDEKTGIATLWRNSRPLKSVFIGRIRLATNRPVRMGSLPRDMRYFRGRISCMQVYSVPLSGPEIKRAEKVCFRARPTNKPTIPPRLPDAVAFYPLTIQYRGYDVGPNKNPPGQLNNVRPAPGPDGRTGGSYSFRGSPDSFIEFPNTGKLDTKNSITLLAWVNPKGGAGPIFNYNPRGFGVHLWVTRVGRLFVRFVRRTRVYTQPLIGRRLRRRSWSFVGATYDQQTGVATLYVNDKAVASKTLGRIRLATNYPARMGARIGDRRYFRGWITCMQVYDVALSLRLIRIAKRLCFKGI</sequence>